<feature type="signal peptide" evidence="1">
    <location>
        <begin position="1"/>
        <end position="25"/>
    </location>
</feature>
<sequence>MRTGQGRWPAGLPALLLALPVAAFADAPEIQRPAATAQAVGALHTVRQIPEACVRIEGRFTGQAEAPYAMRLVTTDARCQPRAGMLEAAEVRPGEDGWRLNDRIVIPAAGCPGQEAVVEVWRRPVEQALARDGQGQVRLYLGDLREQAAAAGLPARPAYAARMQVEGQACG</sequence>
<comment type="caution">
    <text evidence="2">The sequence shown here is derived from an EMBL/GenBank/DDBJ whole genome shotgun (WGS) entry which is preliminary data.</text>
</comment>
<keyword evidence="3" id="KW-1185">Reference proteome</keyword>
<evidence type="ECO:0000313" key="2">
    <source>
        <dbReference type="EMBL" id="MCL7715168.1"/>
    </source>
</evidence>
<dbReference type="EMBL" id="JAIKTS010000003">
    <property type="protein sequence ID" value="MCL7715168.1"/>
    <property type="molecule type" value="Genomic_DNA"/>
</dbReference>
<accession>A0ABT0SJ87</accession>
<reference evidence="2 3" key="1">
    <citation type="submission" date="2021-08" db="EMBL/GenBank/DDBJ databases">
        <title>Novel members of of the genus Stenotrophomonas from differernt environment.</title>
        <authorList>
            <person name="Deng Y."/>
        </authorList>
    </citation>
    <scope>NUCLEOTIDE SEQUENCE [LARGE SCALE GENOMIC DNA]</scope>
    <source>
        <strain evidence="2 3">CPCC 101365</strain>
    </source>
</reference>
<dbReference type="RefSeq" id="WP_250064543.1">
    <property type="nucleotide sequence ID" value="NZ_JAIKTS010000003.1"/>
</dbReference>
<dbReference type="Proteomes" id="UP001431235">
    <property type="component" value="Unassembled WGS sequence"/>
</dbReference>
<proteinExistence type="predicted"/>
<protein>
    <recommendedName>
        <fullName evidence="4">Secreted protein</fullName>
    </recommendedName>
</protein>
<gene>
    <name evidence="2" type="ORF">K5L01_10970</name>
</gene>
<evidence type="ECO:0000313" key="3">
    <source>
        <dbReference type="Proteomes" id="UP001431235"/>
    </source>
</evidence>
<name>A0ABT0SJ87_9GAMM</name>
<evidence type="ECO:0008006" key="4">
    <source>
        <dbReference type="Google" id="ProtNLM"/>
    </source>
</evidence>
<feature type="chain" id="PRO_5045169707" description="Secreted protein" evidence="1">
    <location>
        <begin position="26"/>
        <end position="171"/>
    </location>
</feature>
<organism evidence="2 3">
    <name type="scientific">Stenotrophomonas mori</name>
    <dbReference type="NCBI Taxonomy" id="2871096"/>
    <lineage>
        <taxon>Bacteria</taxon>
        <taxon>Pseudomonadati</taxon>
        <taxon>Pseudomonadota</taxon>
        <taxon>Gammaproteobacteria</taxon>
        <taxon>Lysobacterales</taxon>
        <taxon>Lysobacteraceae</taxon>
        <taxon>Stenotrophomonas</taxon>
    </lineage>
</organism>
<evidence type="ECO:0000256" key="1">
    <source>
        <dbReference type="SAM" id="SignalP"/>
    </source>
</evidence>
<keyword evidence="1" id="KW-0732">Signal</keyword>